<name>A0A344UGP7_9NEIS</name>
<organism evidence="5 6">
    <name type="scientific">Chromobacterium phragmitis</name>
    <dbReference type="NCBI Taxonomy" id="2202141"/>
    <lineage>
        <taxon>Bacteria</taxon>
        <taxon>Pseudomonadati</taxon>
        <taxon>Pseudomonadota</taxon>
        <taxon>Betaproteobacteria</taxon>
        <taxon>Neisseriales</taxon>
        <taxon>Chromobacteriaceae</taxon>
        <taxon>Chromobacterium</taxon>
    </lineage>
</organism>
<dbReference type="InterPro" id="IPR009057">
    <property type="entry name" value="Homeodomain-like_sf"/>
</dbReference>
<evidence type="ECO:0000313" key="5">
    <source>
        <dbReference type="EMBL" id="AXE34445.1"/>
    </source>
</evidence>
<dbReference type="EMBL" id="CP029554">
    <property type="protein sequence ID" value="AXE34445.1"/>
    <property type="molecule type" value="Genomic_DNA"/>
</dbReference>
<dbReference type="InterPro" id="IPR011051">
    <property type="entry name" value="RmlC_Cupin_sf"/>
</dbReference>
<evidence type="ECO:0000259" key="4">
    <source>
        <dbReference type="PROSITE" id="PS01124"/>
    </source>
</evidence>
<dbReference type="KEGG" id="chri:DK842_03635"/>
<dbReference type="Gene3D" id="2.60.120.10">
    <property type="entry name" value="Jelly Rolls"/>
    <property type="match status" value="1"/>
</dbReference>
<reference evidence="5 6" key="1">
    <citation type="submission" date="2018-05" db="EMBL/GenBank/DDBJ databases">
        <title>Genome sequencing, assembly and analysis of the novel insecticidal bacterium, Chromobacterium phragmitis.</title>
        <authorList>
            <person name="Sparks M.E."/>
            <person name="Blackburn M.B."/>
            <person name="Gundersen-Rindal D.E."/>
        </authorList>
    </citation>
    <scope>NUCLEOTIDE SEQUENCE [LARGE SCALE GENOMIC DNA]</scope>
    <source>
        <strain evidence="5">IIBBL 274-1</strain>
    </source>
</reference>
<dbReference type="Pfam" id="PF02311">
    <property type="entry name" value="AraC_binding"/>
    <property type="match status" value="1"/>
</dbReference>
<feature type="domain" description="HTH araC/xylS-type" evidence="4">
    <location>
        <begin position="154"/>
        <end position="251"/>
    </location>
</feature>
<dbReference type="GO" id="GO:0043565">
    <property type="term" value="F:sequence-specific DNA binding"/>
    <property type="evidence" value="ECO:0007669"/>
    <property type="project" value="InterPro"/>
</dbReference>
<evidence type="ECO:0000256" key="1">
    <source>
        <dbReference type="ARBA" id="ARBA00023015"/>
    </source>
</evidence>
<evidence type="ECO:0000256" key="3">
    <source>
        <dbReference type="ARBA" id="ARBA00023163"/>
    </source>
</evidence>
<protein>
    <recommendedName>
        <fullName evidence="4">HTH araC/xylS-type domain-containing protein</fullName>
    </recommendedName>
</protein>
<dbReference type="PANTHER" id="PTHR11019">
    <property type="entry name" value="HTH-TYPE TRANSCRIPTIONAL REGULATOR NIMR"/>
    <property type="match status" value="1"/>
</dbReference>
<dbReference type="KEGG" id="chrb:DK843_09120"/>
<dbReference type="PROSITE" id="PS00041">
    <property type="entry name" value="HTH_ARAC_FAMILY_1"/>
    <property type="match status" value="1"/>
</dbReference>
<dbReference type="Proteomes" id="UP000252038">
    <property type="component" value="Chromosome"/>
</dbReference>
<proteinExistence type="predicted"/>
<keyword evidence="2" id="KW-0238">DNA-binding</keyword>
<dbReference type="InterPro" id="IPR014710">
    <property type="entry name" value="RmlC-like_jellyroll"/>
</dbReference>
<dbReference type="InterPro" id="IPR018062">
    <property type="entry name" value="HTH_AraC-typ_CS"/>
</dbReference>
<accession>A0A344UGP7</accession>
<evidence type="ECO:0000256" key="2">
    <source>
        <dbReference type="ARBA" id="ARBA00023125"/>
    </source>
</evidence>
<dbReference type="PANTHER" id="PTHR11019:SF159">
    <property type="entry name" value="TRANSCRIPTIONAL REGULATOR-RELATED"/>
    <property type="match status" value="1"/>
</dbReference>
<dbReference type="SMART" id="SM00342">
    <property type="entry name" value="HTH_ARAC"/>
    <property type="match status" value="1"/>
</dbReference>
<dbReference type="Gene3D" id="1.10.10.60">
    <property type="entry name" value="Homeodomain-like"/>
    <property type="match status" value="1"/>
</dbReference>
<dbReference type="SUPFAM" id="SSF46689">
    <property type="entry name" value="Homeodomain-like"/>
    <property type="match status" value="1"/>
</dbReference>
<dbReference type="PROSITE" id="PS01124">
    <property type="entry name" value="HTH_ARAC_FAMILY_2"/>
    <property type="match status" value="1"/>
</dbReference>
<dbReference type="InterPro" id="IPR003313">
    <property type="entry name" value="AraC-bd"/>
</dbReference>
<dbReference type="GO" id="GO:0003700">
    <property type="term" value="F:DNA-binding transcription factor activity"/>
    <property type="evidence" value="ECO:0007669"/>
    <property type="project" value="InterPro"/>
</dbReference>
<keyword evidence="1" id="KW-0805">Transcription regulation</keyword>
<sequence length="255" mass="27763">MSLSDQVVREPPFRCLALTAVSRQGERSHAHPAGQLIFLRRGAMLCQSASLRWLLAAGQAGWIPAGVEHSAEAVSDLEGIAAYVDGAAFESAPERVLIAPATRLLGPMLERMLAYEALAWEGKRSRLAQVIVDEFSQLESLPQRLPLPDEPRLRRMCQQVLASLDRPWTLDALAAEHGFSRATLTRMFARHVGLSFGNWLLQARMLAAVQALNAGSEVGAAALAVGYQSFSAFCAAFRRHQGVTPGEFQRAQSCV</sequence>
<dbReference type="OrthoDB" id="9804543at2"/>
<dbReference type="AlphaFoldDB" id="A0A344UGP7"/>
<dbReference type="InterPro" id="IPR018060">
    <property type="entry name" value="HTH_AraC"/>
</dbReference>
<dbReference type="Pfam" id="PF12833">
    <property type="entry name" value="HTH_18"/>
    <property type="match status" value="1"/>
</dbReference>
<evidence type="ECO:0000313" key="6">
    <source>
        <dbReference type="Proteomes" id="UP000252038"/>
    </source>
</evidence>
<keyword evidence="3" id="KW-0804">Transcription</keyword>
<gene>
    <name evidence="5" type="ORF">DK843_09120</name>
</gene>
<dbReference type="SUPFAM" id="SSF51182">
    <property type="entry name" value="RmlC-like cupins"/>
    <property type="match status" value="1"/>
</dbReference>